<accession>A0ACB9DE53</accession>
<evidence type="ECO:0000313" key="2">
    <source>
        <dbReference type="Proteomes" id="UP001056120"/>
    </source>
</evidence>
<comment type="caution">
    <text evidence="1">The sequence shown here is derived from an EMBL/GenBank/DDBJ whole genome shotgun (WGS) entry which is preliminary data.</text>
</comment>
<sequence length="67" mass="7267">MPLVSLRPLVISPPSIHSLWQILTQATVNRSKTNCPEMSKADLIHKALTAAYGNVYRGQDSGGCTTQ</sequence>
<organism evidence="1 2">
    <name type="scientific">Smallanthus sonchifolius</name>
    <dbReference type="NCBI Taxonomy" id="185202"/>
    <lineage>
        <taxon>Eukaryota</taxon>
        <taxon>Viridiplantae</taxon>
        <taxon>Streptophyta</taxon>
        <taxon>Embryophyta</taxon>
        <taxon>Tracheophyta</taxon>
        <taxon>Spermatophyta</taxon>
        <taxon>Magnoliopsida</taxon>
        <taxon>eudicotyledons</taxon>
        <taxon>Gunneridae</taxon>
        <taxon>Pentapetalae</taxon>
        <taxon>asterids</taxon>
        <taxon>campanulids</taxon>
        <taxon>Asterales</taxon>
        <taxon>Asteraceae</taxon>
        <taxon>Asteroideae</taxon>
        <taxon>Heliantheae alliance</taxon>
        <taxon>Millerieae</taxon>
        <taxon>Smallanthus</taxon>
    </lineage>
</organism>
<evidence type="ECO:0000313" key="1">
    <source>
        <dbReference type="EMBL" id="KAI3744756.1"/>
    </source>
</evidence>
<dbReference type="Proteomes" id="UP001056120">
    <property type="component" value="Linkage Group LG19"/>
</dbReference>
<reference evidence="1 2" key="2">
    <citation type="journal article" date="2022" name="Mol. Ecol. Resour.">
        <title>The genomes of chicory, endive, great burdock and yacon provide insights into Asteraceae paleo-polyploidization history and plant inulin production.</title>
        <authorList>
            <person name="Fan W."/>
            <person name="Wang S."/>
            <person name="Wang H."/>
            <person name="Wang A."/>
            <person name="Jiang F."/>
            <person name="Liu H."/>
            <person name="Zhao H."/>
            <person name="Xu D."/>
            <person name="Zhang Y."/>
        </authorList>
    </citation>
    <scope>NUCLEOTIDE SEQUENCE [LARGE SCALE GENOMIC DNA]</scope>
    <source>
        <strain evidence="2">cv. Yunnan</strain>
        <tissue evidence="1">Leaves</tissue>
    </source>
</reference>
<name>A0ACB9DE53_9ASTR</name>
<keyword evidence="2" id="KW-1185">Reference proteome</keyword>
<reference evidence="2" key="1">
    <citation type="journal article" date="2022" name="Mol. Ecol. Resour.">
        <title>The genomes of chicory, endive, great burdock and yacon provide insights into Asteraceae palaeo-polyploidization history and plant inulin production.</title>
        <authorList>
            <person name="Fan W."/>
            <person name="Wang S."/>
            <person name="Wang H."/>
            <person name="Wang A."/>
            <person name="Jiang F."/>
            <person name="Liu H."/>
            <person name="Zhao H."/>
            <person name="Xu D."/>
            <person name="Zhang Y."/>
        </authorList>
    </citation>
    <scope>NUCLEOTIDE SEQUENCE [LARGE SCALE GENOMIC DNA]</scope>
    <source>
        <strain evidence="2">cv. Yunnan</strain>
    </source>
</reference>
<proteinExistence type="predicted"/>
<gene>
    <name evidence="1" type="ORF">L1987_57847</name>
</gene>
<protein>
    <submittedName>
        <fullName evidence="1">Uncharacterized protein</fullName>
    </submittedName>
</protein>
<dbReference type="EMBL" id="CM042036">
    <property type="protein sequence ID" value="KAI3744756.1"/>
    <property type="molecule type" value="Genomic_DNA"/>
</dbReference>